<feature type="domain" description="ABC transporter" evidence="4">
    <location>
        <begin position="22"/>
        <end position="247"/>
    </location>
</feature>
<dbReference type="GO" id="GO:0005524">
    <property type="term" value="F:ATP binding"/>
    <property type="evidence" value="ECO:0007669"/>
    <property type="project" value="UniProtKB-KW"/>
</dbReference>
<dbReference type="AlphaFoldDB" id="A0A1G6Y1Z1"/>
<keyword evidence="6" id="KW-1185">Reference proteome</keyword>
<dbReference type="PROSITE" id="PS00211">
    <property type="entry name" value="ABC_TRANSPORTER_1"/>
    <property type="match status" value="1"/>
</dbReference>
<evidence type="ECO:0000259" key="4">
    <source>
        <dbReference type="PROSITE" id="PS50893"/>
    </source>
</evidence>
<dbReference type="InterPro" id="IPR003593">
    <property type="entry name" value="AAA+_ATPase"/>
</dbReference>
<keyword evidence="2" id="KW-0547">Nucleotide-binding</keyword>
<dbReference type="Pfam" id="PF00005">
    <property type="entry name" value="ABC_tran"/>
    <property type="match status" value="1"/>
</dbReference>
<dbReference type="InterPro" id="IPR050763">
    <property type="entry name" value="ABC_transporter_ATP-binding"/>
</dbReference>
<dbReference type="EMBL" id="FNAG01000008">
    <property type="protein sequence ID" value="SDD84408.1"/>
    <property type="molecule type" value="Genomic_DNA"/>
</dbReference>
<name>A0A1G6Y1Z1_9GAMM</name>
<dbReference type="InterPro" id="IPR003439">
    <property type="entry name" value="ABC_transporter-like_ATP-bd"/>
</dbReference>
<dbReference type="SUPFAM" id="SSF52540">
    <property type="entry name" value="P-loop containing nucleoside triphosphate hydrolases"/>
    <property type="match status" value="1"/>
</dbReference>
<dbReference type="InterPro" id="IPR017871">
    <property type="entry name" value="ABC_transporter-like_CS"/>
</dbReference>
<reference evidence="5 6" key="1">
    <citation type="submission" date="2016-10" db="EMBL/GenBank/DDBJ databases">
        <authorList>
            <person name="de Groot N.N."/>
        </authorList>
    </citation>
    <scope>NUCLEOTIDE SEQUENCE [LARGE SCALE GENOMIC DNA]</scope>
    <source>
        <strain evidence="5 6">DSM 16957</strain>
    </source>
</reference>
<keyword evidence="1" id="KW-0813">Transport</keyword>
<gene>
    <name evidence="5" type="ORF">SAMN04488509_10897</name>
</gene>
<evidence type="ECO:0000256" key="1">
    <source>
        <dbReference type="ARBA" id="ARBA00022448"/>
    </source>
</evidence>
<evidence type="ECO:0000313" key="5">
    <source>
        <dbReference type="EMBL" id="SDD84408.1"/>
    </source>
</evidence>
<dbReference type="GO" id="GO:0016887">
    <property type="term" value="F:ATP hydrolysis activity"/>
    <property type="evidence" value="ECO:0007669"/>
    <property type="project" value="InterPro"/>
</dbReference>
<dbReference type="PROSITE" id="PS50893">
    <property type="entry name" value="ABC_TRANSPORTER_2"/>
    <property type="match status" value="1"/>
</dbReference>
<dbReference type="PANTHER" id="PTHR42711:SF17">
    <property type="entry name" value="ABC TRANSPORTER ATP-BINDING PROTEIN"/>
    <property type="match status" value="1"/>
</dbReference>
<dbReference type="STRING" id="265719.SAMN04488509_10897"/>
<protein>
    <submittedName>
        <fullName evidence="5">ABC-2 type transport system ATP-binding protein</fullName>
    </submittedName>
</protein>
<dbReference type="OrthoDB" id="9775490at2"/>
<dbReference type="CDD" id="cd03230">
    <property type="entry name" value="ABC_DR_subfamily_A"/>
    <property type="match status" value="1"/>
</dbReference>
<keyword evidence="3 5" id="KW-0067">ATP-binding</keyword>
<organism evidence="5 6">
    <name type="scientific">Aquimonas voraii</name>
    <dbReference type="NCBI Taxonomy" id="265719"/>
    <lineage>
        <taxon>Bacteria</taxon>
        <taxon>Pseudomonadati</taxon>
        <taxon>Pseudomonadota</taxon>
        <taxon>Gammaproteobacteria</taxon>
        <taxon>Lysobacterales</taxon>
        <taxon>Lysobacteraceae</taxon>
        <taxon>Aquimonas</taxon>
    </lineage>
</organism>
<evidence type="ECO:0000313" key="6">
    <source>
        <dbReference type="Proteomes" id="UP000199603"/>
    </source>
</evidence>
<proteinExistence type="predicted"/>
<dbReference type="Proteomes" id="UP000199603">
    <property type="component" value="Unassembled WGS sequence"/>
</dbReference>
<dbReference type="InterPro" id="IPR027417">
    <property type="entry name" value="P-loop_NTPase"/>
</dbReference>
<dbReference type="SMART" id="SM00382">
    <property type="entry name" value="AAA"/>
    <property type="match status" value="1"/>
</dbReference>
<dbReference type="PANTHER" id="PTHR42711">
    <property type="entry name" value="ABC TRANSPORTER ATP-BINDING PROTEIN"/>
    <property type="match status" value="1"/>
</dbReference>
<evidence type="ECO:0000256" key="2">
    <source>
        <dbReference type="ARBA" id="ARBA00022741"/>
    </source>
</evidence>
<evidence type="ECO:0000256" key="3">
    <source>
        <dbReference type="ARBA" id="ARBA00022840"/>
    </source>
</evidence>
<accession>A0A1G6Y1Z1</accession>
<sequence>MDTQAADSEPALEPELEASPVIEVEGLNKTYGEIRALRDVSFRISGHRSVALIGPNGAGKSTLIETLMGLRRPDSGSVRVLGVDVCSHPRGHVERLGVQLQESRLFPRLTPREYLHFFARLYQRSLPFEVICKELDLHPLLDRRIGQLSGGQRQRVALALAILNDPALVILDEPTVGLDPITRREFWELIQRLRGRGKTILFSTHYMEEAQALADEILMISQGRVVAFGTAQELINAARRLGEASNLDDAYALFAKQHQQKESV</sequence>
<dbReference type="Gene3D" id="3.40.50.300">
    <property type="entry name" value="P-loop containing nucleotide triphosphate hydrolases"/>
    <property type="match status" value="1"/>
</dbReference>
<dbReference type="RefSeq" id="WP_091243556.1">
    <property type="nucleotide sequence ID" value="NZ_FNAG01000008.1"/>
</dbReference>